<gene>
    <name evidence="1" type="ORF">CRP01_40390</name>
</gene>
<proteinExistence type="predicted"/>
<dbReference type="EMBL" id="PDUD01000074">
    <property type="protein sequence ID" value="PHN00803.1"/>
    <property type="molecule type" value="Genomic_DNA"/>
</dbReference>
<reference evidence="1 2" key="1">
    <citation type="submission" date="2017-10" db="EMBL/GenBank/DDBJ databases">
        <title>The draft genome sequence of Lewinella nigricans NBRC 102662.</title>
        <authorList>
            <person name="Wang K."/>
        </authorList>
    </citation>
    <scope>NUCLEOTIDE SEQUENCE [LARGE SCALE GENOMIC DNA]</scope>
    <source>
        <strain evidence="1 2">NBRC 102662</strain>
    </source>
</reference>
<sequence length="139" mass="16050">MKWFFVLQLLSLSIQCTSQVSKEGVIQRVLINALQTETFSKEFNVCKASCSQINIFDFGNQIPEFPISLEICSKEVVIYNTTSRDHPAPNSIVIHRLDFSENLVKIFFWRPYSGASVIFTYRLKKNNEIQLMETEIGTF</sequence>
<dbReference type="Proteomes" id="UP000223913">
    <property type="component" value="Unassembled WGS sequence"/>
</dbReference>
<name>A0A2D0MZC2_FLAN2</name>
<accession>A0A2D0MZC2</accession>
<comment type="caution">
    <text evidence="1">The sequence shown here is derived from an EMBL/GenBank/DDBJ whole genome shotgun (WGS) entry which is preliminary data.</text>
</comment>
<evidence type="ECO:0000313" key="2">
    <source>
        <dbReference type="Proteomes" id="UP000223913"/>
    </source>
</evidence>
<dbReference type="AlphaFoldDB" id="A0A2D0MZC2"/>
<dbReference type="RefSeq" id="WP_099155797.1">
    <property type="nucleotide sequence ID" value="NZ_PDUD01000074.1"/>
</dbReference>
<keyword evidence="2" id="KW-1185">Reference proteome</keyword>
<evidence type="ECO:0000313" key="1">
    <source>
        <dbReference type="EMBL" id="PHN00803.1"/>
    </source>
</evidence>
<protein>
    <submittedName>
        <fullName evidence="1">Uncharacterized protein</fullName>
    </submittedName>
</protein>
<organism evidence="1 2">
    <name type="scientific">Flavilitoribacter nigricans (strain ATCC 23147 / DSM 23189 / NBRC 102662 / NCIMB 1420 / SS-2)</name>
    <name type="common">Lewinella nigricans</name>
    <dbReference type="NCBI Taxonomy" id="1122177"/>
    <lineage>
        <taxon>Bacteria</taxon>
        <taxon>Pseudomonadati</taxon>
        <taxon>Bacteroidota</taxon>
        <taxon>Saprospiria</taxon>
        <taxon>Saprospirales</taxon>
        <taxon>Lewinellaceae</taxon>
        <taxon>Flavilitoribacter</taxon>
    </lineage>
</organism>